<dbReference type="GO" id="GO:0006825">
    <property type="term" value="P:copper ion transport"/>
    <property type="evidence" value="ECO:0007669"/>
    <property type="project" value="InterPro"/>
</dbReference>
<gene>
    <name evidence="8" type="primary">ycnJ</name>
    <name evidence="8" type="ORF">NCTC12218_00513</name>
</gene>
<keyword evidence="4" id="KW-0186">Copper</keyword>
<feature type="domain" description="CopC" evidence="6">
    <location>
        <begin position="31"/>
        <end position="125"/>
    </location>
</feature>
<evidence type="ECO:0000256" key="4">
    <source>
        <dbReference type="ARBA" id="ARBA00023008"/>
    </source>
</evidence>
<evidence type="ECO:0000313" key="7">
    <source>
        <dbReference type="EMBL" id="CAD7358927.1"/>
    </source>
</evidence>
<evidence type="ECO:0000256" key="5">
    <source>
        <dbReference type="SAM" id="Phobius"/>
    </source>
</evidence>
<dbReference type="InterPro" id="IPR007348">
    <property type="entry name" value="CopC_dom"/>
</dbReference>
<dbReference type="Pfam" id="PF04234">
    <property type="entry name" value="CopC"/>
    <property type="match status" value="1"/>
</dbReference>
<feature type="transmembrane region" description="Helical" evidence="5">
    <location>
        <begin position="286"/>
        <end position="305"/>
    </location>
</feature>
<feature type="transmembrane region" description="Helical" evidence="5">
    <location>
        <begin position="357"/>
        <end position="377"/>
    </location>
</feature>
<proteinExistence type="predicted"/>
<dbReference type="PANTHER" id="PTHR34820:SF4">
    <property type="entry name" value="INNER MEMBRANE PROTEIN YEBZ"/>
    <property type="match status" value="1"/>
</dbReference>
<evidence type="ECO:0000256" key="3">
    <source>
        <dbReference type="ARBA" id="ARBA00022729"/>
    </source>
</evidence>
<dbReference type="InterPro" id="IPR014755">
    <property type="entry name" value="Cu-Rt/internalin_Ig-like"/>
</dbReference>
<evidence type="ECO:0000256" key="2">
    <source>
        <dbReference type="ARBA" id="ARBA00022723"/>
    </source>
</evidence>
<sequence>MRTFNKFWAATLIAFIMMICVSIPFNQASAHATLEKQQPAENEVVQSKPEVIQLEFNEPVHTQYTKVKIYNDKGKEVGVLKPKEQEDSKKVTFDTSKVEHGTYAVRWETVSLDGHEISGQYYFSIGEKTAHTIETAKPFYTDAFFWLGLVRFVLQAVLLIFTGLYMINLLMKRQEVPTYDMIPRHRSAILLLIMVAFTTGIVYLMTLPKDAIHSILTLDFSVWMQFPFVLSMVSLIIMLILFSLRRMESIWYKVMPLFLMLSLAISGHAWAQAVPLYSIILRTLHLMGIAIWLGSFAYLIAYMYAKHKHSYILIIKDVLLKANVTAVIIVILTGILMSIDATSLKVIVTQPTLYSSLWFMKVGFTIIMMILGGLQTFKAMQKRRRVNRPLLYLEFALGICLILAGVIMSQIEIPL</sequence>
<feature type="transmembrane region" description="Helical" evidence="5">
    <location>
        <begin position="256"/>
        <end position="280"/>
    </location>
</feature>
<dbReference type="Gene3D" id="2.60.40.1220">
    <property type="match status" value="1"/>
</dbReference>
<feature type="transmembrane region" description="Helical" evidence="5">
    <location>
        <begin position="317"/>
        <end position="337"/>
    </location>
</feature>
<dbReference type="GO" id="GO:0005886">
    <property type="term" value="C:plasma membrane"/>
    <property type="evidence" value="ECO:0007669"/>
    <property type="project" value="TreeGrafter"/>
</dbReference>
<comment type="subcellular location">
    <subcellularLocation>
        <location evidence="1">Cell envelope</location>
    </subcellularLocation>
</comment>
<dbReference type="RefSeq" id="WP_126496459.1">
    <property type="nucleotide sequence ID" value="NZ_LR962863.1"/>
</dbReference>
<dbReference type="GO" id="GO:0005507">
    <property type="term" value="F:copper ion binding"/>
    <property type="evidence" value="ECO:0007669"/>
    <property type="project" value="InterPro"/>
</dbReference>
<keyword evidence="5" id="KW-1133">Transmembrane helix</keyword>
<feature type="transmembrane region" description="Helical" evidence="5">
    <location>
        <begin position="144"/>
        <end position="167"/>
    </location>
</feature>
<dbReference type="AlphaFoldDB" id="A0A7Z7QN30"/>
<dbReference type="Proteomes" id="UP000264146">
    <property type="component" value="Chromosome"/>
</dbReference>
<reference evidence="7 9" key="2">
    <citation type="submission" date="2020-11" db="EMBL/GenBank/DDBJ databases">
        <authorList>
            <consortium name="Pathogen Informatics"/>
        </authorList>
    </citation>
    <scope>NUCLEOTIDE SEQUENCE [LARGE SCALE GENOMIC DNA]</scope>
    <source>
        <strain evidence="7 9">NCTC12218</strain>
    </source>
</reference>
<dbReference type="EMBL" id="LR962863">
    <property type="protein sequence ID" value="CAD7358927.1"/>
    <property type="molecule type" value="Genomic_DNA"/>
</dbReference>
<name>A0A7Z7QN30_STASC</name>
<dbReference type="GO" id="GO:0042597">
    <property type="term" value="C:periplasmic space"/>
    <property type="evidence" value="ECO:0007669"/>
    <property type="project" value="InterPro"/>
</dbReference>
<protein>
    <submittedName>
        <fullName evidence="8">Copper export proteins</fullName>
    </submittedName>
</protein>
<evidence type="ECO:0000313" key="8">
    <source>
        <dbReference type="EMBL" id="SUM87131.1"/>
    </source>
</evidence>
<feature type="transmembrane region" description="Helical" evidence="5">
    <location>
        <begin position="188"/>
        <end position="206"/>
    </location>
</feature>
<dbReference type="GO" id="GO:0046688">
    <property type="term" value="P:response to copper ion"/>
    <property type="evidence" value="ECO:0007669"/>
    <property type="project" value="InterPro"/>
</dbReference>
<feature type="transmembrane region" description="Helical" evidence="5">
    <location>
        <begin position="7"/>
        <end position="25"/>
    </location>
</feature>
<accession>A0A7Z7QN30</accession>
<organism evidence="8">
    <name type="scientific">Staphylococcus schleiferi</name>
    <dbReference type="NCBI Taxonomy" id="1295"/>
    <lineage>
        <taxon>Bacteria</taxon>
        <taxon>Bacillati</taxon>
        <taxon>Bacillota</taxon>
        <taxon>Bacilli</taxon>
        <taxon>Bacillales</taxon>
        <taxon>Staphylococcaceae</taxon>
        <taxon>Staphylococcus</taxon>
    </lineage>
</organism>
<dbReference type="SUPFAM" id="SSF81296">
    <property type="entry name" value="E set domains"/>
    <property type="match status" value="1"/>
</dbReference>
<dbReference type="InterPro" id="IPR032694">
    <property type="entry name" value="CopC/D"/>
</dbReference>
<dbReference type="EMBL" id="UHEF01000001">
    <property type="protein sequence ID" value="SUM87131.1"/>
    <property type="molecule type" value="Genomic_DNA"/>
</dbReference>
<keyword evidence="5" id="KW-0472">Membrane</keyword>
<keyword evidence="3" id="KW-0732">Signal</keyword>
<evidence type="ECO:0000256" key="1">
    <source>
        <dbReference type="ARBA" id="ARBA00004196"/>
    </source>
</evidence>
<evidence type="ECO:0000259" key="6">
    <source>
        <dbReference type="Pfam" id="PF04234"/>
    </source>
</evidence>
<keyword evidence="5" id="KW-0812">Transmembrane</keyword>
<dbReference type="InterPro" id="IPR014756">
    <property type="entry name" value="Ig_E-set"/>
</dbReference>
<feature type="transmembrane region" description="Helical" evidence="5">
    <location>
        <begin position="226"/>
        <end position="244"/>
    </location>
</feature>
<keyword evidence="2" id="KW-0479">Metal-binding</keyword>
<dbReference type="GO" id="GO:0030313">
    <property type="term" value="C:cell envelope"/>
    <property type="evidence" value="ECO:0007669"/>
    <property type="project" value="UniProtKB-SubCell"/>
</dbReference>
<evidence type="ECO:0000313" key="9">
    <source>
        <dbReference type="Proteomes" id="UP000264146"/>
    </source>
</evidence>
<dbReference type="PANTHER" id="PTHR34820">
    <property type="entry name" value="INNER MEMBRANE PROTEIN YEBZ"/>
    <property type="match status" value="1"/>
</dbReference>
<feature type="transmembrane region" description="Helical" evidence="5">
    <location>
        <begin position="389"/>
        <end position="411"/>
    </location>
</feature>
<reference evidence="8" key="1">
    <citation type="submission" date="2018-06" db="EMBL/GenBank/DDBJ databases">
        <authorList>
            <consortium name="Pathogen Informatics"/>
            <person name="Doyle S."/>
        </authorList>
    </citation>
    <scope>NUCLEOTIDE SEQUENCE [LARGE SCALE GENOMIC DNA]</scope>
    <source>
        <strain evidence="8">NCTC12218</strain>
    </source>
</reference>